<feature type="compositionally biased region" description="Basic and acidic residues" evidence="1">
    <location>
        <begin position="1"/>
        <end position="10"/>
    </location>
</feature>
<name>A0AAE0Y301_9GAST</name>
<accession>A0AAE0Y301</accession>
<proteinExistence type="predicted"/>
<evidence type="ECO:0000256" key="1">
    <source>
        <dbReference type="SAM" id="MobiDB-lite"/>
    </source>
</evidence>
<feature type="compositionally biased region" description="Basic and acidic residues" evidence="1">
    <location>
        <begin position="24"/>
        <end position="41"/>
    </location>
</feature>
<sequence length="68" mass="7341">MEYRGGEVKQAKILRGLHSAHQATEPRNHRCVDNEVMREPHPTSPSLPGGGEDTNGEPEVGGVHQTSA</sequence>
<protein>
    <submittedName>
        <fullName evidence="2">Uncharacterized protein</fullName>
    </submittedName>
</protein>
<keyword evidence="3" id="KW-1185">Reference proteome</keyword>
<evidence type="ECO:0000313" key="2">
    <source>
        <dbReference type="EMBL" id="KAK3730186.1"/>
    </source>
</evidence>
<dbReference type="AlphaFoldDB" id="A0AAE0Y301"/>
<evidence type="ECO:0000313" key="3">
    <source>
        <dbReference type="Proteomes" id="UP001283361"/>
    </source>
</evidence>
<gene>
    <name evidence="2" type="ORF">RRG08_034932</name>
</gene>
<dbReference type="EMBL" id="JAWDGP010007087">
    <property type="protein sequence ID" value="KAK3730186.1"/>
    <property type="molecule type" value="Genomic_DNA"/>
</dbReference>
<feature type="region of interest" description="Disordered" evidence="1">
    <location>
        <begin position="1"/>
        <end position="68"/>
    </location>
</feature>
<comment type="caution">
    <text evidence="2">The sequence shown here is derived from an EMBL/GenBank/DDBJ whole genome shotgun (WGS) entry which is preliminary data.</text>
</comment>
<dbReference type="Proteomes" id="UP001283361">
    <property type="component" value="Unassembled WGS sequence"/>
</dbReference>
<organism evidence="2 3">
    <name type="scientific">Elysia crispata</name>
    <name type="common">lettuce slug</name>
    <dbReference type="NCBI Taxonomy" id="231223"/>
    <lineage>
        <taxon>Eukaryota</taxon>
        <taxon>Metazoa</taxon>
        <taxon>Spiralia</taxon>
        <taxon>Lophotrochozoa</taxon>
        <taxon>Mollusca</taxon>
        <taxon>Gastropoda</taxon>
        <taxon>Heterobranchia</taxon>
        <taxon>Euthyneura</taxon>
        <taxon>Panpulmonata</taxon>
        <taxon>Sacoglossa</taxon>
        <taxon>Placobranchoidea</taxon>
        <taxon>Plakobranchidae</taxon>
        <taxon>Elysia</taxon>
    </lineage>
</organism>
<reference evidence="2" key="1">
    <citation type="journal article" date="2023" name="G3 (Bethesda)">
        <title>A reference genome for the long-term kleptoplast-retaining sea slug Elysia crispata morphotype clarki.</title>
        <authorList>
            <person name="Eastman K.E."/>
            <person name="Pendleton A.L."/>
            <person name="Shaikh M.A."/>
            <person name="Suttiyut T."/>
            <person name="Ogas R."/>
            <person name="Tomko P."/>
            <person name="Gavelis G."/>
            <person name="Widhalm J.R."/>
            <person name="Wisecaver J.H."/>
        </authorList>
    </citation>
    <scope>NUCLEOTIDE SEQUENCE</scope>
    <source>
        <strain evidence="2">ECLA1</strain>
    </source>
</reference>